<reference evidence="2" key="1">
    <citation type="journal article" date="2020" name="Nature">
        <title>Giant virus diversity and host interactions through global metagenomics.</title>
        <authorList>
            <person name="Schulz F."/>
            <person name="Roux S."/>
            <person name="Paez-Espino D."/>
            <person name="Jungbluth S."/>
            <person name="Walsh D.A."/>
            <person name="Denef V.J."/>
            <person name="McMahon K.D."/>
            <person name="Konstantinidis K.T."/>
            <person name="Eloe-Fadrosh E.A."/>
            <person name="Kyrpides N.C."/>
            <person name="Woyke T."/>
        </authorList>
    </citation>
    <scope>NUCLEOTIDE SEQUENCE</scope>
    <source>
        <strain evidence="2">GVMAG-M-3300023184-16</strain>
    </source>
</reference>
<evidence type="ECO:0000256" key="1">
    <source>
        <dbReference type="SAM" id="MobiDB-lite"/>
    </source>
</evidence>
<organism evidence="2">
    <name type="scientific">viral metagenome</name>
    <dbReference type="NCBI Taxonomy" id="1070528"/>
    <lineage>
        <taxon>unclassified sequences</taxon>
        <taxon>metagenomes</taxon>
        <taxon>organismal metagenomes</taxon>
    </lineage>
</organism>
<proteinExistence type="predicted"/>
<dbReference type="AlphaFoldDB" id="A0A6C0HV05"/>
<feature type="region of interest" description="Disordered" evidence="1">
    <location>
        <begin position="72"/>
        <end position="151"/>
    </location>
</feature>
<evidence type="ECO:0000313" key="2">
    <source>
        <dbReference type="EMBL" id="QHT83995.1"/>
    </source>
</evidence>
<accession>A0A6C0HV05</accession>
<feature type="compositionally biased region" description="Low complexity" evidence="1">
    <location>
        <begin position="119"/>
        <end position="151"/>
    </location>
</feature>
<sequence length="151" mass="16040">MTKNQTNRKKYQVHNNNKSKKIRGGIAPAILLIENLPMIASVTLTGFDTLMKWLNTANTAISTYDKIKHHEPLINHPTPVPAAPVPAAPVPAAPTAPVASPPATPVTKKPPVKSPAPAPTKKAPVKPSSSTSMTKKPPVKPSSSIPMNKKK</sequence>
<dbReference type="EMBL" id="MN740015">
    <property type="protein sequence ID" value="QHT83995.1"/>
    <property type="molecule type" value="Genomic_DNA"/>
</dbReference>
<protein>
    <submittedName>
        <fullName evidence="2">Uncharacterized protein</fullName>
    </submittedName>
</protein>
<name>A0A6C0HV05_9ZZZZ</name>
<feature type="compositionally biased region" description="Pro residues" evidence="1">
    <location>
        <begin position="78"/>
        <end position="104"/>
    </location>
</feature>